<evidence type="ECO:0000259" key="1">
    <source>
        <dbReference type="Pfam" id="PF14588"/>
    </source>
</evidence>
<evidence type="ECO:0000313" key="2">
    <source>
        <dbReference type="EMBL" id="MBB4611930.1"/>
    </source>
</evidence>
<dbReference type="SUPFAM" id="SSF55298">
    <property type="entry name" value="YjgF-like"/>
    <property type="match status" value="1"/>
</dbReference>
<evidence type="ECO:0000313" key="3">
    <source>
        <dbReference type="Proteomes" id="UP000538566"/>
    </source>
</evidence>
<dbReference type="InterPro" id="IPR035959">
    <property type="entry name" value="RutC-like_sf"/>
</dbReference>
<sequence>MTISARLEDLGIALPSPASPVASYVPCVEAGGLLHVSGQLPFRADGSLICGRLGGELDVEQGVAAARACAVMVLAQIKGALGDFDRVARIVRLGVFVNSTADFTAQPAVANGASELMQDVFGDTGRHARSAVGVSTLPLGVAVEVDAIVALK</sequence>
<comment type="caution">
    <text evidence="2">The sequence shown here is derived from an EMBL/GenBank/DDBJ whole genome shotgun (WGS) entry which is preliminary data.</text>
</comment>
<dbReference type="PANTHER" id="PTHR43760">
    <property type="entry name" value="ENDORIBONUCLEASE-RELATED"/>
    <property type="match status" value="1"/>
</dbReference>
<accession>A0A7W7EU25</accession>
<dbReference type="Proteomes" id="UP000538566">
    <property type="component" value="Unassembled WGS sequence"/>
</dbReference>
<dbReference type="OrthoDB" id="9806350at2"/>
<dbReference type="RefSeq" id="WP_144902576.1">
    <property type="nucleotide sequence ID" value="NZ_JACHOA010000001.1"/>
</dbReference>
<dbReference type="PANTHER" id="PTHR43760:SF1">
    <property type="entry name" value="ENDORIBONUCLEASE L-PSP_CHORISMATE MUTASE-LIKE DOMAIN-CONTAINING PROTEIN"/>
    <property type="match status" value="1"/>
</dbReference>
<dbReference type="Pfam" id="PF14588">
    <property type="entry name" value="YjgF_endoribonc"/>
    <property type="match status" value="1"/>
</dbReference>
<dbReference type="EMBL" id="JACHOA010000001">
    <property type="protein sequence ID" value="MBB4611930.1"/>
    <property type="molecule type" value="Genomic_DNA"/>
</dbReference>
<reference evidence="2 3" key="1">
    <citation type="submission" date="2020-08" db="EMBL/GenBank/DDBJ databases">
        <title>Genomic Encyclopedia of Type Strains, Phase IV (KMG-IV): sequencing the most valuable type-strain genomes for metagenomic binning, comparative biology and taxonomic classification.</title>
        <authorList>
            <person name="Goeker M."/>
        </authorList>
    </citation>
    <scope>NUCLEOTIDE SEQUENCE [LARGE SCALE GENOMIC DNA]</scope>
    <source>
        <strain evidence="2 3">DSM 17507</strain>
    </source>
</reference>
<dbReference type="InterPro" id="IPR013813">
    <property type="entry name" value="Endoribo_LPSP/chorism_mut-like"/>
</dbReference>
<keyword evidence="3" id="KW-1185">Reference proteome</keyword>
<dbReference type="Gene3D" id="3.30.1330.40">
    <property type="entry name" value="RutC-like"/>
    <property type="match status" value="1"/>
</dbReference>
<organism evidence="2 3">
    <name type="scientific">Novosphingobium taihuense</name>
    <dbReference type="NCBI Taxonomy" id="260085"/>
    <lineage>
        <taxon>Bacteria</taxon>
        <taxon>Pseudomonadati</taxon>
        <taxon>Pseudomonadota</taxon>
        <taxon>Alphaproteobacteria</taxon>
        <taxon>Sphingomonadales</taxon>
        <taxon>Sphingomonadaceae</taxon>
        <taxon>Novosphingobium</taxon>
    </lineage>
</organism>
<proteinExistence type="predicted"/>
<protein>
    <submittedName>
        <fullName evidence="2">Enamine deaminase RidA (YjgF/YER057c/UK114 family)</fullName>
    </submittedName>
</protein>
<dbReference type="CDD" id="cd02199">
    <property type="entry name" value="YjgF_YER057c_UK114_like_1"/>
    <property type="match status" value="1"/>
</dbReference>
<dbReference type="AlphaFoldDB" id="A0A7W7EU25"/>
<feature type="domain" description="Endoribonuclease L-PSP/chorismate mutase-like" evidence="1">
    <location>
        <begin position="5"/>
        <end position="140"/>
    </location>
</feature>
<name>A0A7W7EU25_9SPHN</name>
<gene>
    <name evidence="2" type="ORF">GGR37_000176</name>
</gene>